<dbReference type="SMART" id="SM01134">
    <property type="entry name" value="DeoRC"/>
    <property type="match status" value="1"/>
</dbReference>
<dbReference type="Gene3D" id="1.10.10.10">
    <property type="entry name" value="Winged helix-like DNA-binding domain superfamily/Winged helix DNA-binding domain"/>
    <property type="match status" value="1"/>
</dbReference>
<dbReference type="PANTHER" id="PTHR30363">
    <property type="entry name" value="HTH-TYPE TRANSCRIPTIONAL REGULATOR SRLR-RELATED"/>
    <property type="match status" value="1"/>
</dbReference>
<reference evidence="5 6" key="1">
    <citation type="submission" date="2020-11" db="EMBL/GenBank/DDBJ databases">
        <title>Arthrobacter antarcticus sp. nov., isolated from Antarctic Soil.</title>
        <authorList>
            <person name="Li J."/>
        </authorList>
    </citation>
    <scope>NUCLEOTIDE SEQUENCE [LARGE SCALE GENOMIC DNA]</scope>
    <source>
        <strain evidence="5 6">Z1-20</strain>
    </source>
</reference>
<dbReference type="AlphaFoldDB" id="A0A931CLL9"/>
<dbReference type="InterPro" id="IPR050313">
    <property type="entry name" value="Carb_Metab_HTH_regulators"/>
</dbReference>
<dbReference type="InterPro" id="IPR036390">
    <property type="entry name" value="WH_DNA-bd_sf"/>
</dbReference>
<comment type="caution">
    <text evidence="5">The sequence shown here is derived from an EMBL/GenBank/DDBJ whole genome shotgun (WGS) entry which is preliminary data.</text>
</comment>
<dbReference type="InterPro" id="IPR014036">
    <property type="entry name" value="DeoR-like_C"/>
</dbReference>
<dbReference type="PRINTS" id="PR00037">
    <property type="entry name" value="HTHLACR"/>
</dbReference>
<dbReference type="Proteomes" id="UP000655366">
    <property type="component" value="Unassembled WGS sequence"/>
</dbReference>
<evidence type="ECO:0000256" key="1">
    <source>
        <dbReference type="ARBA" id="ARBA00023015"/>
    </source>
</evidence>
<evidence type="ECO:0000313" key="6">
    <source>
        <dbReference type="Proteomes" id="UP000655366"/>
    </source>
</evidence>
<dbReference type="SUPFAM" id="SSF46785">
    <property type="entry name" value="Winged helix' DNA-binding domain"/>
    <property type="match status" value="1"/>
</dbReference>
<dbReference type="SMART" id="SM00420">
    <property type="entry name" value="HTH_DEOR"/>
    <property type="match status" value="1"/>
</dbReference>
<sequence>MNRTERLNAILDLLANSGQIEVEKIVTRLGVSPATARRDLDSLANERLLTRTRGGAVQGSVAYDLPGRYNRDDNGEQKQQIARAASALVPKGAVIGLCGGTTSTALAQILSTRTDLMEHSIRPTLTVVTNAINIAAQLVVRPNFKIMVTGGIVNPRSYELVGPYTDIILQKVALDFAFIGVDGIDPEVGPTIDDEGEATVNSLMARRASEAYMLADSSKIGKRAFATMEGYHFHKLITDPGITADELAAFERNKIEVIVAPASCAVDRNGQHNSGKIDV</sequence>
<dbReference type="InterPro" id="IPR037171">
    <property type="entry name" value="NagB/RpiA_transferase-like"/>
</dbReference>
<dbReference type="InterPro" id="IPR036388">
    <property type="entry name" value="WH-like_DNA-bd_sf"/>
</dbReference>
<keyword evidence="3" id="KW-0804">Transcription</keyword>
<dbReference type="GO" id="GO:0003700">
    <property type="term" value="F:DNA-binding transcription factor activity"/>
    <property type="evidence" value="ECO:0007669"/>
    <property type="project" value="InterPro"/>
</dbReference>
<dbReference type="GO" id="GO:0003677">
    <property type="term" value="F:DNA binding"/>
    <property type="evidence" value="ECO:0007669"/>
    <property type="project" value="UniProtKB-KW"/>
</dbReference>
<protein>
    <submittedName>
        <fullName evidence="5">DeoR/GlpR transcriptional regulator</fullName>
    </submittedName>
</protein>
<dbReference type="RefSeq" id="WP_196395358.1">
    <property type="nucleotide sequence ID" value="NZ_JADNYM010000003.1"/>
</dbReference>
<name>A0A931CLL9_9MICC</name>
<evidence type="ECO:0000313" key="5">
    <source>
        <dbReference type="EMBL" id="MBG0738425.1"/>
    </source>
</evidence>
<dbReference type="PANTHER" id="PTHR30363:SF44">
    <property type="entry name" value="AGA OPERON TRANSCRIPTIONAL REPRESSOR-RELATED"/>
    <property type="match status" value="1"/>
</dbReference>
<dbReference type="EMBL" id="JADNYM010000003">
    <property type="protein sequence ID" value="MBG0738425.1"/>
    <property type="molecule type" value="Genomic_DNA"/>
</dbReference>
<dbReference type="PROSITE" id="PS00894">
    <property type="entry name" value="HTH_DEOR_1"/>
    <property type="match status" value="1"/>
</dbReference>
<keyword evidence="2" id="KW-0238">DNA-binding</keyword>
<dbReference type="Pfam" id="PF08220">
    <property type="entry name" value="HTH_DeoR"/>
    <property type="match status" value="1"/>
</dbReference>
<dbReference type="Gene3D" id="3.40.50.1360">
    <property type="match status" value="1"/>
</dbReference>
<organism evidence="5 6">
    <name type="scientific">Arthrobacter terrae</name>
    <dbReference type="NCBI Taxonomy" id="2935737"/>
    <lineage>
        <taxon>Bacteria</taxon>
        <taxon>Bacillati</taxon>
        <taxon>Actinomycetota</taxon>
        <taxon>Actinomycetes</taxon>
        <taxon>Micrococcales</taxon>
        <taxon>Micrococcaceae</taxon>
        <taxon>Arthrobacter</taxon>
    </lineage>
</organism>
<gene>
    <name evidence="5" type="ORF">IV500_03135</name>
</gene>
<keyword evidence="6" id="KW-1185">Reference proteome</keyword>
<dbReference type="InterPro" id="IPR001034">
    <property type="entry name" value="DeoR_HTH"/>
</dbReference>
<evidence type="ECO:0000256" key="2">
    <source>
        <dbReference type="ARBA" id="ARBA00023125"/>
    </source>
</evidence>
<feature type="domain" description="HTH deoR-type" evidence="4">
    <location>
        <begin position="3"/>
        <end position="58"/>
    </location>
</feature>
<evidence type="ECO:0000259" key="4">
    <source>
        <dbReference type="PROSITE" id="PS51000"/>
    </source>
</evidence>
<dbReference type="SUPFAM" id="SSF100950">
    <property type="entry name" value="NagB/RpiA/CoA transferase-like"/>
    <property type="match status" value="1"/>
</dbReference>
<proteinExistence type="predicted"/>
<keyword evidence="1" id="KW-0805">Transcription regulation</keyword>
<dbReference type="PROSITE" id="PS51000">
    <property type="entry name" value="HTH_DEOR_2"/>
    <property type="match status" value="1"/>
</dbReference>
<dbReference type="Pfam" id="PF00455">
    <property type="entry name" value="DeoRC"/>
    <property type="match status" value="1"/>
</dbReference>
<accession>A0A931CLL9</accession>
<dbReference type="InterPro" id="IPR018356">
    <property type="entry name" value="Tscrpt_reg_HTH_DeoR_CS"/>
</dbReference>
<evidence type="ECO:0000256" key="3">
    <source>
        <dbReference type="ARBA" id="ARBA00023163"/>
    </source>
</evidence>